<evidence type="ECO:0000313" key="1">
    <source>
        <dbReference type="Proteomes" id="UP000790787"/>
    </source>
</evidence>
<sequence length="170" mass="19738">MPYNSDQAALVSIVYAKSKSAGREELWEYMRTFATTVSIPWTVCGDFNSIINAEEKMGGVPHRLGKSLPFIECLNDCGLMDMGYSGHTFTWCNERKGKEIIWKRLDRMVANNEWDIHFSKISVQHLTRLNSDHCPILITAEKDDGNYIKYFKFLNFLVDRDNFRDIVKQK</sequence>
<evidence type="ECO:0000313" key="2">
    <source>
        <dbReference type="RefSeq" id="XP_075107024.1"/>
    </source>
</evidence>
<dbReference type="RefSeq" id="XP_075107024.1">
    <property type="nucleotide sequence ID" value="XM_075250923.1"/>
</dbReference>
<reference evidence="1" key="1">
    <citation type="journal article" date="2014" name="Nat. Commun.">
        <title>The tobacco genome sequence and its comparison with those of tomato and potato.</title>
        <authorList>
            <person name="Sierro N."/>
            <person name="Battey J.N."/>
            <person name="Ouadi S."/>
            <person name="Bakaher N."/>
            <person name="Bovet L."/>
            <person name="Willig A."/>
            <person name="Goepfert S."/>
            <person name="Peitsch M.C."/>
            <person name="Ivanov N.V."/>
        </authorList>
    </citation>
    <scope>NUCLEOTIDE SEQUENCE [LARGE SCALE GENOMIC DNA]</scope>
</reference>
<accession>A0AC58UC04</accession>
<gene>
    <name evidence="2" type="primary">LOC142180006</name>
</gene>
<keyword evidence="1" id="KW-1185">Reference proteome</keyword>
<reference evidence="2" key="2">
    <citation type="submission" date="2025-08" db="UniProtKB">
        <authorList>
            <consortium name="RefSeq"/>
        </authorList>
    </citation>
    <scope>IDENTIFICATION</scope>
    <source>
        <tissue evidence="2">Leaf</tissue>
    </source>
</reference>
<proteinExistence type="predicted"/>
<name>A0AC58UC04_TOBAC</name>
<protein>
    <submittedName>
        <fullName evidence="2">Uncharacterized protein LOC142180006</fullName>
    </submittedName>
</protein>
<dbReference type="Proteomes" id="UP000790787">
    <property type="component" value="Chromosome 4"/>
</dbReference>
<organism evidence="1 2">
    <name type="scientific">Nicotiana tabacum</name>
    <name type="common">Common tobacco</name>
    <dbReference type="NCBI Taxonomy" id="4097"/>
    <lineage>
        <taxon>Eukaryota</taxon>
        <taxon>Viridiplantae</taxon>
        <taxon>Streptophyta</taxon>
        <taxon>Embryophyta</taxon>
        <taxon>Tracheophyta</taxon>
        <taxon>Spermatophyta</taxon>
        <taxon>Magnoliopsida</taxon>
        <taxon>eudicotyledons</taxon>
        <taxon>Gunneridae</taxon>
        <taxon>Pentapetalae</taxon>
        <taxon>asterids</taxon>
        <taxon>lamiids</taxon>
        <taxon>Solanales</taxon>
        <taxon>Solanaceae</taxon>
        <taxon>Nicotianoideae</taxon>
        <taxon>Nicotianeae</taxon>
        <taxon>Nicotiana</taxon>
    </lineage>
</organism>